<organism evidence="2">
    <name type="scientific">Oryza barthii</name>
    <dbReference type="NCBI Taxonomy" id="65489"/>
    <lineage>
        <taxon>Eukaryota</taxon>
        <taxon>Viridiplantae</taxon>
        <taxon>Streptophyta</taxon>
        <taxon>Embryophyta</taxon>
        <taxon>Tracheophyta</taxon>
        <taxon>Spermatophyta</taxon>
        <taxon>Magnoliopsida</taxon>
        <taxon>Liliopsida</taxon>
        <taxon>Poales</taxon>
        <taxon>Poaceae</taxon>
        <taxon>BOP clade</taxon>
        <taxon>Oryzoideae</taxon>
        <taxon>Oryzeae</taxon>
        <taxon>Oryzinae</taxon>
        <taxon>Oryza</taxon>
    </lineage>
</organism>
<feature type="region of interest" description="Disordered" evidence="1">
    <location>
        <begin position="113"/>
        <end position="133"/>
    </location>
</feature>
<reference evidence="2" key="1">
    <citation type="journal article" date="2009" name="Rice">
        <title>De Novo Next Generation Sequencing of Plant Genomes.</title>
        <authorList>
            <person name="Rounsley S."/>
            <person name="Marri P.R."/>
            <person name="Yu Y."/>
            <person name="He R."/>
            <person name="Sisneros N."/>
            <person name="Goicoechea J.L."/>
            <person name="Lee S.J."/>
            <person name="Angelova A."/>
            <person name="Kudrna D."/>
            <person name="Luo M."/>
            <person name="Affourtit J."/>
            <person name="Desany B."/>
            <person name="Knight J."/>
            <person name="Niazi F."/>
            <person name="Egholm M."/>
            <person name="Wing R.A."/>
        </authorList>
    </citation>
    <scope>NUCLEOTIDE SEQUENCE [LARGE SCALE GENOMIC DNA]</scope>
    <source>
        <strain evidence="2">cv. IRGC 105608</strain>
    </source>
</reference>
<name>A0A0D3EJ54_9ORYZ</name>
<feature type="compositionally biased region" description="Polar residues" evidence="1">
    <location>
        <begin position="45"/>
        <end position="54"/>
    </location>
</feature>
<reference evidence="2" key="2">
    <citation type="submission" date="2015-03" db="UniProtKB">
        <authorList>
            <consortium name="EnsemblPlants"/>
        </authorList>
    </citation>
    <scope>IDENTIFICATION</scope>
</reference>
<dbReference type="Proteomes" id="UP000026960">
    <property type="component" value="Chromosome 1"/>
</dbReference>
<evidence type="ECO:0000256" key="1">
    <source>
        <dbReference type="SAM" id="MobiDB-lite"/>
    </source>
</evidence>
<dbReference type="Gramene" id="OBART01G01730.1">
    <property type="protein sequence ID" value="OBART01G01730.1"/>
    <property type="gene ID" value="OBART01G01730"/>
</dbReference>
<sequence>MNLCEIASHSDQLAPVLYGQYRLLNKRSNPIRSKNYTKKQENHKITNSTTLNQNHPRKQKKPAPLLTAEASTRCPEVMAAWRAPHRALQGGCCRRGTNGRGCLHCAGEDNDVAEERAPPAGGRASPAEGGRRRRARALLAALGRG</sequence>
<protein>
    <submittedName>
        <fullName evidence="2">Uncharacterized protein</fullName>
    </submittedName>
</protein>
<dbReference type="PaxDb" id="65489-OBART01G01730.1"/>
<keyword evidence="3" id="KW-1185">Reference proteome</keyword>
<evidence type="ECO:0000313" key="3">
    <source>
        <dbReference type="Proteomes" id="UP000026960"/>
    </source>
</evidence>
<feature type="region of interest" description="Disordered" evidence="1">
    <location>
        <begin position="37"/>
        <end position="64"/>
    </location>
</feature>
<proteinExistence type="predicted"/>
<accession>A0A0D3EJ54</accession>
<dbReference type="AlphaFoldDB" id="A0A0D3EJ54"/>
<dbReference type="EnsemblPlants" id="OBART01G01730.1">
    <property type="protein sequence ID" value="OBART01G01730.1"/>
    <property type="gene ID" value="OBART01G01730"/>
</dbReference>
<dbReference type="HOGENOM" id="CLU_1789853_0_0_1"/>
<feature type="compositionally biased region" description="Low complexity" evidence="1">
    <location>
        <begin position="118"/>
        <end position="128"/>
    </location>
</feature>
<evidence type="ECO:0000313" key="2">
    <source>
        <dbReference type="EnsemblPlants" id="OBART01G01730.1"/>
    </source>
</evidence>